<evidence type="ECO:0000313" key="3">
    <source>
        <dbReference type="Proteomes" id="UP001316384"/>
    </source>
</evidence>
<evidence type="ECO:0000256" key="1">
    <source>
        <dbReference type="SAM" id="MobiDB-lite"/>
    </source>
</evidence>
<dbReference type="Proteomes" id="UP001316384">
    <property type="component" value="Chromosome"/>
</dbReference>
<dbReference type="EMBL" id="CP101987">
    <property type="protein sequence ID" value="UUI71655.1"/>
    <property type="molecule type" value="Genomic_DNA"/>
</dbReference>
<organism evidence="2 3">
    <name type="scientific">Cellulomonas xiejunii</name>
    <dbReference type="NCBI Taxonomy" id="2968083"/>
    <lineage>
        <taxon>Bacteria</taxon>
        <taxon>Bacillati</taxon>
        <taxon>Actinomycetota</taxon>
        <taxon>Actinomycetes</taxon>
        <taxon>Micrococcales</taxon>
        <taxon>Cellulomonadaceae</taxon>
        <taxon>Cellulomonas</taxon>
    </lineage>
</organism>
<gene>
    <name evidence="2" type="ORF">NP048_17995</name>
</gene>
<reference evidence="2 3" key="1">
    <citation type="submission" date="2022-07" db="EMBL/GenBank/DDBJ databases">
        <title>Novel species in genus cellulomonas.</title>
        <authorList>
            <person name="Ye L."/>
        </authorList>
    </citation>
    <scope>NUCLEOTIDE SEQUENCE [LARGE SCALE GENOMIC DNA]</scope>
    <source>
        <strain evidence="3">zg-B89</strain>
    </source>
</reference>
<feature type="compositionally biased region" description="Basic residues" evidence="1">
    <location>
        <begin position="1"/>
        <end position="16"/>
    </location>
</feature>
<accession>A0ABY5KPD2</accession>
<evidence type="ECO:0000313" key="2">
    <source>
        <dbReference type="EMBL" id="UUI71655.1"/>
    </source>
</evidence>
<proteinExistence type="predicted"/>
<feature type="region of interest" description="Disordered" evidence="1">
    <location>
        <begin position="1"/>
        <end position="21"/>
    </location>
</feature>
<sequence>MNRTPRHPARTPRVPRRTGTWDRTAELESYRRDRLLAEAQLRTRVL</sequence>
<dbReference type="RefSeq" id="WP_227576690.1">
    <property type="nucleotide sequence ID" value="NZ_CP101987.1"/>
</dbReference>
<protein>
    <submittedName>
        <fullName evidence="2">Uncharacterized protein</fullName>
    </submittedName>
</protein>
<keyword evidence="3" id="KW-1185">Reference proteome</keyword>
<name>A0ABY5KPD2_9CELL</name>